<accession>A0AAN9NBL9</accession>
<sequence length="90" mass="10138">MVEKKTTRVEHVVLRCTLKLSHISSTPCLVSSLRLANIFYFEALGALDRRSMVNIFDLGAKASHYTLRLKFPTVLAADLSFLFSVNFIFG</sequence>
<organism evidence="1 2">
    <name type="scientific">Phaseolus coccineus</name>
    <name type="common">Scarlet runner bean</name>
    <name type="synonym">Phaseolus multiflorus</name>
    <dbReference type="NCBI Taxonomy" id="3886"/>
    <lineage>
        <taxon>Eukaryota</taxon>
        <taxon>Viridiplantae</taxon>
        <taxon>Streptophyta</taxon>
        <taxon>Embryophyta</taxon>
        <taxon>Tracheophyta</taxon>
        <taxon>Spermatophyta</taxon>
        <taxon>Magnoliopsida</taxon>
        <taxon>eudicotyledons</taxon>
        <taxon>Gunneridae</taxon>
        <taxon>Pentapetalae</taxon>
        <taxon>rosids</taxon>
        <taxon>fabids</taxon>
        <taxon>Fabales</taxon>
        <taxon>Fabaceae</taxon>
        <taxon>Papilionoideae</taxon>
        <taxon>50 kb inversion clade</taxon>
        <taxon>NPAAA clade</taxon>
        <taxon>indigoferoid/millettioid clade</taxon>
        <taxon>Phaseoleae</taxon>
        <taxon>Phaseolus</taxon>
    </lineage>
</organism>
<evidence type="ECO:0000313" key="2">
    <source>
        <dbReference type="Proteomes" id="UP001374584"/>
    </source>
</evidence>
<comment type="caution">
    <text evidence="1">The sequence shown here is derived from an EMBL/GenBank/DDBJ whole genome shotgun (WGS) entry which is preliminary data.</text>
</comment>
<evidence type="ECO:0000313" key="1">
    <source>
        <dbReference type="EMBL" id="KAK7369356.1"/>
    </source>
</evidence>
<proteinExistence type="predicted"/>
<reference evidence="1 2" key="1">
    <citation type="submission" date="2024-01" db="EMBL/GenBank/DDBJ databases">
        <title>The genomes of 5 underutilized Papilionoideae crops provide insights into root nodulation and disease resistanc.</title>
        <authorList>
            <person name="Jiang F."/>
        </authorList>
    </citation>
    <scope>NUCLEOTIDE SEQUENCE [LARGE SCALE GENOMIC DNA]</scope>
    <source>
        <strain evidence="1">JINMINGXINNONG_FW02</strain>
        <tissue evidence="1">Leaves</tissue>
    </source>
</reference>
<gene>
    <name evidence="1" type="ORF">VNO80_11393</name>
</gene>
<keyword evidence="2" id="KW-1185">Reference proteome</keyword>
<protein>
    <submittedName>
        <fullName evidence="1">Uncharacterized protein</fullName>
    </submittedName>
</protein>
<dbReference type="Proteomes" id="UP001374584">
    <property type="component" value="Unassembled WGS sequence"/>
</dbReference>
<dbReference type="EMBL" id="JAYMYR010000004">
    <property type="protein sequence ID" value="KAK7369356.1"/>
    <property type="molecule type" value="Genomic_DNA"/>
</dbReference>
<name>A0AAN9NBL9_PHACN</name>
<dbReference type="AlphaFoldDB" id="A0AAN9NBL9"/>